<keyword evidence="10" id="KW-1185">Reference proteome</keyword>
<name>B3S6Y6_TRIAD</name>
<evidence type="ECO:0000256" key="6">
    <source>
        <dbReference type="PROSITE-ProRule" id="PRU00146"/>
    </source>
</evidence>
<dbReference type="AlphaFoldDB" id="B3S6Y6"/>
<keyword evidence="2" id="KW-0677">Repeat</keyword>
<dbReference type="PROSITE" id="PS50016">
    <property type="entry name" value="ZF_PHD_2"/>
    <property type="match status" value="1"/>
</dbReference>
<dbReference type="HOGENOM" id="CLU_803114_0_0_1"/>
<dbReference type="InterPro" id="IPR050701">
    <property type="entry name" value="Histone_Mod_Regulator"/>
</dbReference>
<dbReference type="KEGG" id="tad:TRIADDRAFT_30335"/>
<dbReference type="Gene3D" id="3.30.40.10">
    <property type="entry name" value="Zinc/RING finger domain, C3HC4 (zinc finger)"/>
    <property type="match status" value="2"/>
</dbReference>
<evidence type="ECO:0000259" key="7">
    <source>
        <dbReference type="PROSITE" id="PS50016"/>
    </source>
</evidence>
<dbReference type="FunFam" id="3.30.40.10:FF:000004">
    <property type="entry name" value="Jade family PHD finger 2"/>
    <property type="match status" value="1"/>
</dbReference>
<protein>
    <recommendedName>
        <fullName evidence="11">PHD-type domain-containing protein</fullName>
    </recommendedName>
</protein>
<evidence type="ECO:0000256" key="5">
    <source>
        <dbReference type="ARBA" id="ARBA00038371"/>
    </source>
</evidence>
<evidence type="ECO:0000259" key="8">
    <source>
        <dbReference type="PROSITE" id="PS51805"/>
    </source>
</evidence>
<reference evidence="9 10" key="1">
    <citation type="journal article" date="2008" name="Nature">
        <title>The Trichoplax genome and the nature of placozoans.</title>
        <authorList>
            <person name="Srivastava M."/>
            <person name="Begovic E."/>
            <person name="Chapman J."/>
            <person name="Putnam N.H."/>
            <person name="Hellsten U."/>
            <person name="Kawashima T."/>
            <person name="Kuo A."/>
            <person name="Mitros T."/>
            <person name="Salamov A."/>
            <person name="Carpenter M.L."/>
            <person name="Signorovitch A.Y."/>
            <person name="Moreno M.A."/>
            <person name="Kamm K."/>
            <person name="Grimwood J."/>
            <person name="Schmutz J."/>
            <person name="Shapiro H."/>
            <person name="Grigoriev I.V."/>
            <person name="Buss L.W."/>
            <person name="Schierwater B."/>
            <person name="Dellaporta S.L."/>
            <person name="Rokhsar D.S."/>
        </authorList>
    </citation>
    <scope>NUCLEOTIDE SEQUENCE [LARGE SCALE GENOMIC DNA]</scope>
    <source>
        <strain evidence="9 10">Grell-BS-1999</strain>
    </source>
</reference>
<dbReference type="Pfam" id="PF13831">
    <property type="entry name" value="PHD_2"/>
    <property type="match status" value="1"/>
</dbReference>
<evidence type="ECO:0000256" key="3">
    <source>
        <dbReference type="ARBA" id="ARBA00022771"/>
    </source>
</evidence>
<sequence length="293" mass="33363">LFRKDLISAMKLPDSQPLPPGRYITITDTWKQEWEKGVQVPVNPQSLSEPTFRFAIYSDQKDCIAKQRQYDLDETDIAWLQLMNERRTFLLSLLRWCCYNSVLADSKKCHEKMNVLVESEKLGIEYDDDIPCDVCQSPFSEEGNEMVFCDRCNVCVHQACYGITVIPDGNWYCEPCRLGIRLPSCIFCPHKSGAMKKTQDGSRWGHVSCALWIPETRMGNPEKMQPITRVNRIPASRWTLLCCLCQEKYGACIQCSVPSCTVSFHVTCAIKKGLVMVARLDDFAPGGVKHIVC</sequence>
<organism evidence="9 10">
    <name type="scientific">Trichoplax adhaerens</name>
    <name type="common">Trichoplax reptans</name>
    <dbReference type="NCBI Taxonomy" id="10228"/>
    <lineage>
        <taxon>Eukaryota</taxon>
        <taxon>Metazoa</taxon>
        <taxon>Placozoa</taxon>
        <taxon>Uniplacotomia</taxon>
        <taxon>Trichoplacea</taxon>
        <taxon>Trichoplacidae</taxon>
        <taxon>Trichoplax</taxon>
    </lineage>
</organism>
<dbReference type="STRING" id="10228.B3S6Y6"/>
<evidence type="ECO:0008006" key="11">
    <source>
        <dbReference type="Google" id="ProtNLM"/>
    </source>
</evidence>
<dbReference type="OrthoDB" id="20839at2759"/>
<keyword evidence="4" id="KW-0862">Zinc</keyword>
<dbReference type="EMBL" id="DS985253">
    <property type="protein sequence ID" value="EDV21474.1"/>
    <property type="molecule type" value="Genomic_DNA"/>
</dbReference>
<dbReference type="PROSITE" id="PS01359">
    <property type="entry name" value="ZF_PHD_1"/>
    <property type="match status" value="1"/>
</dbReference>
<dbReference type="SUPFAM" id="SSF57903">
    <property type="entry name" value="FYVE/PHD zinc finger"/>
    <property type="match status" value="1"/>
</dbReference>
<comment type="similarity">
    <text evidence="5">Belongs to the JADE family.</text>
</comment>
<dbReference type="Pfam" id="PF13832">
    <property type="entry name" value="zf-HC5HC2H_2"/>
    <property type="match status" value="1"/>
</dbReference>
<dbReference type="InterPro" id="IPR013083">
    <property type="entry name" value="Znf_RING/FYVE/PHD"/>
</dbReference>
<dbReference type="PANTHER" id="PTHR13793">
    <property type="entry name" value="PHD FINGER PROTEINS"/>
    <property type="match status" value="1"/>
</dbReference>
<dbReference type="InterPro" id="IPR034732">
    <property type="entry name" value="EPHD"/>
</dbReference>
<evidence type="ECO:0000313" key="10">
    <source>
        <dbReference type="Proteomes" id="UP000009022"/>
    </source>
</evidence>
<dbReference type="GO" id="GO:0008270">
    <property type="term" value="F:zinc ion binding"/>
    <property type="evidence" value="ECO:0007669"/>
    <property type="project" value="UniProtKB-KW"/>
</dbReference>
<feature type="domain" description="PHD-type" evidence="8">
    <location>
        <begin position="182"/>
        <end position="293"/>
    </location>
</feature>
<dbReference type="InterPro" id="IPR019787">
    <property type="entry name" value="Znf_PHD-finger"/>
</dbReference>
<dbReference type="PhylomeDB" id="B3S6Y6"/>
<evidence type="ECO:0000256" key="2">
    <source>
        <dbReference type="ARBA" id="ARBA00022737"/>
    </source>
</evidence>
<dbReference type="SMART" id="SM00249">
    <property type="entry name" value="PHD"/>
    <property type="match status" value="2"/>
</dbReference>
<dbReference type="InParanoid" id="B3S6Y6"/>
<dbReference type="InterPro" id="IPR011011">
    <property type="entry name" value="Znf_FYVE_PHD"/>
</dbReference>
<dbReference type="InterPro" id="IPR001965">
    <property type="entry name" value="Znf_PHD"/>
</dbReference>
<dbReference type="FunFam" id="3.30.40.10:FF:000030">
    <property type="entry name" value="Protein Jade-1 isoform 1"/>
    <property type="match status" value="1"/>
</dbReference>
<proteinExistence type="inferred from homology"/>
<dbReference type="Proteomes" id="UP000009022">
    <property type="component" value="Unassembled WGS sequence"/>
</dbReference>
<dbReference type="OMA" id="ELTNEEX"/>
<dbReference type="GeneID" id="6757206"/>
<dbReference type="RefSeq" id="XP_002116074.1">
    <property type="nucleotide sequence ID" value="XM_002116038.1"/>
</dbReference>
<keyword evidence="1" id="KW-0479">Metal-binding</keyword>
<gene>
    <name evidence="9" type="ORF">TRIADDRAFT_30335</name>
</gene>
<feature type="non-terminal residue" evidence="9">
    <location>
        <position position="1"/>
    </location>
</feature>
<dbReference type="eggNOG" id="KOG0954">
    <property type="taxonomic scope" value="Eukaryota"/>
</dbReference>
<accession>B3S6Y6</accession>
<dbReference type="PROSITE" id="PS51805">
    <property type="entry name" value="EPHD"/>
    <property type="match status" value="1"/>
</dbReference>
<dbReference type="CTD" id="6757206"/>
<keyword evidence="3 6" id="KW-0863">Zinc-finger</keyword>
<dbReference type="InterPro" id="IPR019786">
    <property type="entry name" value="Zinc_finger_PHD-type_CS"/>
</dbReference>
<evidence type="ECO:0000256" key="1">
    <source>
        <dbReference type="ARBA" id="ARBA00022723"/>
    </source>
</evidence>
<evidence type="ECO:0000313" key="9">
    <source>
        <dbReference type="EMBL" id="EDV21474.1"/>
    </source>
</evidence>
<evidence type="ECO:0000256" key="4">
    <source>
        <dbReference type="ARBA" id="ARBA00022833"/>
    </source>
</evidence>
<feature type="domain" description="PHD-type" evidence="7">
    <location>
        <begin position="129"/>
        <end position="179"/>
    </location>
</feature>
<dbReference type="PANTHER" id="PTHR13793:SF160">
    <property type="entry name" value="PHD FINGER PROTEIN RHINOCEROS"/>
    <property type="match status" value="1"/>
</dbReference>